<dbReference type="GO" id="GO:0046872">
    <property type="term" value="F:metal ion binding"/>
    <property type="evidence" value="ECO:0007669"/>
    <property type="project" value="UniProtKB-KW"/>
</dbReference>
<comment type="caution">
    <text evidence="9">The sequence shown here is derived from an EMBL/GenBank/DDBJ whole genome shotgun (WGS) entry which is preliminary data.</text>
</comment>
<keyword evidence="3" id="KW-0479">Metal-binding</keyword>
<dbReference type="CDD" id="cd10563">
    <property type="entry name" value="CooF_like"/>
    <property type="match status" value="1"/>
</dbReference>
<dbReference type="Pfam" id="PF12800">
    <property type="entry name" value="Fer4_4"/>
    <property type="match status" value="1"/>
</dbReference>
<dbReference type="InterPro" id="IPR050954">
    <property type="entry name" value="ET_IronSulfur_Cluster-Binding"/>
</dbReference>
<dbReference type="PROSITE" id="PS00198">
    <property type="entry name" value="4FE4S_FER_1"/>
    <property type="match status" value="1"/>
</dbReference>
<evidence type="ECO:0000256" key="5">
    <source>
        <dbReference type="ARBA" id="ARBA00022982"/>
    </source>
</evidence>
<dbReference type="InterPro" id="IPR017896">
    <property type="entry name" value="4Fe4S_Fe-S-bd"/>
</dbReference>
<dbReference type="PROSITE" id="PS51379">
    <property type="entry name" value="4FE4S_FER_2"/>
    <property type="match status" value="4"/>
</dbReference>
<accession>A0A832A1Y3</accession>
<dbReference type="Gene3D" id="3.30.70.20">
    <property type="match status" value="2"/>
</dbReference>
<dbReference type="PANTHER" id="PTHR43177:SF5">
    <property type="entry name" value="ANAEROBIC DIMETHYL SULFOXIDE REDUCTASE CHAIN B-RELATED"/>
    <property type="match status" value="1"/>
</dbReference>
<keyword evidence="6" id="KW-0408">Iron</keyword>
<feature type="domain" description="4Fe-4S ferredoxin-type" evidence="8">
    <location>
        <begin position="87"/>
        <end position="117"/>
    </location>
</feature>
<dbReference type="GO" id="GO:0051539">
    <property type="term" value="F:4 iron, 4 sulfur cluster binding"/>
    <property type="evidence" value="ECO:0007669"/>
    <property type="project" value="UniProtKB-KW"/>
</dbReference>
<dbReference type="EMBL" id="DSTK01000036">
    <property type="protein sequence ID" value="HFK98038.1"/>
    <property type="molecule type" value="Genomic_DNA"/>
</dbReference>
<organism evidence="9">
    <name type="scientific">Desulfacinum infernum</name>
    <dbReference type="NCBI Taxonomy" id="35837"/>
    <lineage>
        <taxon>Bacteria</taxon>
        <taxon>Pseudomonadati</taxon>
        <taxon>Thermodesulfobacteriota</taxon>
        <taxon>Syntrophobacteria</taxon>
        <taxon>Syntrophobacterales</taxon>
        <taxon>Syntrophobacteraceae</taxon>
        <taxon>Desulfacinum</taxon>
    </lineage>
</organism>
<dbReference type="PANTHER" id="PTHR43177">
    <property type="entry name" value="PROTEIN NRFC"/>
    <property type="match status" value="1"/>
</dbReference>
<proteinExistence type="predicted"/>
<dbReference type="InterPro" id="IPR017900">
    <property type="entry name" value="4Fe4S_Fe_S_CS"/>
</dbReference>
<reference evidence="9" key="1">
    <citation type="journal article" date="2020" name="mSystems">
        <title>Genome- and Community-Level Interaction Insights into Carbon Utilization and Element Cycling Functions of Hydrothermarchaeota in Hydrothermal Sediment.</title>
        <authorList>
            <person name="Zhou Z."/>
            <person name="Liu Y."/>
            <person name="Xu W."/>
            <person name="Pan J."/>
            <person name="Luo Z.H."/>
            <person name="Li M."/>
        </authorList>
    </citation>
    <scope>NUCLEOTIDE SEQUENCE [LARGE SCALE GENOMIC DNA]</scope>
    <source>
        <strain evidence="9">SpSt-456</strain>
    </source>
</reference>
<feature type="domain" description="4Fe-4S ferredoxin-type" evidence="8">
    <location>
        <begin position="118"/>
        <end position="149"/>
    </location>
</feature>
<dbReference type="Pfam" id="PF13247">
    <property type="entry name" value="Fer4_11"/>
    <property type="match status" value="1"/>
</dbReference>
<name>A0A832A1Y3_9BACT</name>
<keyword evidence="5" id="KW-0249">Electron transport</keyword>
<protein>
    <submittedName>
        <fullName evidence="9">4Fe-4S dicluster domain-containing protein</fullName>
    </submittedName>
</protein>
<gene>
    <name evidence="9" type="ORF">ENS06_12060</name>
</gene>
<feature type="domain" description="4Fe-4S ferredoxin-type" evidence="8">
    <location>
        <begin position="55"/>
        <end position="86"/>
    </location>
</feature>
<sequence length="184" mass="20042">MEQSVKERVMVRLERCTGCRSCEIACRVAHSRGGTLLTAVLEEPKPSRRIFVEQAADSPAPFLCRHCEDAPCVRCCPTGALAFDEDSRLVVYTEPRCIGCHACVMACPFGVIQPGRGNGYVVKCDRCPGRDQPACVEACPTKALVLESRFISDRRLRTVARFVEAARGGPPVEDMLASGSPQTP</sequence>
<evidence type="ECO:0000313" key="9">
    <source>
        <dbReference type="EMBL" id="HFK98038.1"/>
    </source>
</evidence>
<keyword evidence="2" id="KW-0004">4Fe-4S</keyword>
<evidence type="ECO:0000259" key="8">
    <source>
        <dbReference type="PROSITE" id="PS51379"/>
    </source>
</evidence>
<evidence type="ECO:0000256" key="6">
    <source>
        <dbReference type="ARBA" id="ARBA00023004"/>
    </source>
</evidence>
<keyword evidence="7" id="KW-0411">Iron-sulfur</keyword>
<feature type="domain" description="4Fe-4S ferredoxin-type" evidence="8">
    <location>
        <begin position="7"/>
        <end position="35"/>
    </location>
</feature>
<evidence type="ECO:0000256" key="4">
    <source>
        <dbReference type="ARBA" id="ARBA00022737"/>
    </source>
</evidence>
<evidence type="ECO:0000256" key="3">
    <source>
        <dbReference type="ARBA" id="ARBA00022723"/>
    </source>
</evidence>
<evidence type="ECO:0000256" key="2">
    <source>
        <dbReference type="ARBA" id="ARBA00022485"/>
    </source>
</evidence>
<keyword evidence="4" id="KW-0677">Repeat</keyword>
<evidence type="ECO:0000256" key="7">
    <source>
        <dbReference type="ARBA" id="ARBA00023014"/>
    </source>
</evidence>
<evidence type="ECO:0000256" key="1">
    <source>
        <dbReference type="ARBA" id="ARBA00022448"/>
    </source>
</evidence>
<dbReference type="SUPFAM" id="SSF54862">
    <property type="entry name" value="4Fe-4S ferredoxins"/>
    <property type="match status" value="1"/>
</dbReference>
<dbReference type="AlphaFoldDB" id="A0A832A1Y3"/>
<keyword evidence="1" id="KW-0813">Transport</keyword>